<evidence type="ECO:0000313" key="2">
    <source>
        <dbReference type="EMBL" id="KAJ1144486.1"/>
    </source>
</evidence>
<accession>A0AAV7QVC5</accession>
<proteinExistence type="predicted"/>
<keyword evidence="3" id="KW-1185">Reference proteome</keyword>
<comment type="caution">
    <text evidence="2">The sequence shown here is derived from an EMBL/GenBank/DDBJ whole genome shotgun (WGS) entry which is preliminary data.</text>
</comment>
<evidence type="ECO:0000313" key="3">
    <source>
        <dbReference type="Proteomes" id="UP001066276"/>
    </source>
</evidence>
<evidence type="ECO:0000256" key="1">
    <source>
        <dbReference type="SAM" id="MobiDB-lite"/>
    </source>
</evidence>
<protein>
    <submittedName>
        <fullName evidence="2">Uncharacterized protein</fullName>
    </submittedName>
</protein>
<gene>
    <name evidence="2" type="ORF">NDU88_010784</name>
</gene>
<dbReference type="Proteomes" id="UP001066276">
    <property type="component" value="Chromosome 6"/>
</dbReference>
<name>A0AAV7QVC5_PLEWA</name>
<dbReference type="EMBL" id="JANPWB010000010">
    <property type="protein sequence ID" value="KAJ1144486.1"/>
    <property type="molecule type" value="Genomic_DNA"/>
</dbReference>
<dbReference type="AlphaFoldDB" id="A0AAV7QVC5"/>
<sequence length="188" mass="20616">MQRFSRPEKETCVLPCQSGVVQSYNLHCAILGRMYSREQEPGEVYNLRNWGAVMDGWVHGTVTGRRASGPQCPRDTEDSDQLLPEALSALPNQGRLLESSGLQRAVGDAYWCPSALEETESPEAQQDGDERGNPLGRTDDAGGCSVPHSWHPKRTTRDRDGSSCADLGSEDQEAEYSQSGHALGRAWP</sequence>
<reference evidence="2" key="1">
    <citation type="journal article" date="2022" name="bioRxiv">
        <title>Sequencing and chromosome-scale assembly of the giantPleurodeles waltlgenome.</title>
        <authorList>
            <person name="Brown T."/>
            <person name="Elewa A."/>
            <person name="Iarovenko S."/>
            <person name="Subramanian E."/>
            <person name="Araus A.J."/>
            <person name="Petzold A."/>
            <person name="Susuki M."/>
            <person name="Suzuki K.-i.T."/>
            <person name="Hayashi T."/>
            <person name="Toyoda A."/>
            <person name="Oliveira C."/>
            <person name="Osipova E."/>
            <person name="Leigh N.D."/>
            <person name="Simon A."/>
            <person name="Yun M.H."/>
        </authorList>
    </citation>
    <scope>NUCLEOTIDE SEQUENCE</scope>
    <source>
        <strain evidence="2">20211129_DDA</strain>
        <tissue evidence="2">Liver</tissue>
    </source>
</reference>
<feature type="region of interest" description="Disordered" evidence="1">
    <location>
        <begin position="117"/>
        <end position="188"/>
    </location>
</feature>
<feature type="compositionally biased region" description="Basic and acidic residues" evidence="1">
    <location>
        <begin position="128"/>
        <end position="140"/>
    </location>
</feature>
<organism evidence="2 3">
    <name type="scientific">Pleurodeles waltl</name>
    <name type="common">Iberian ribbed newt</name>
    <dbReference type="NCBI Taxonomy" id="8319"/>
    <lineage>
        <taxon>Eukaryota</taxon>
        <taxon>Metazoa</taxon>
        <taxon>Chordata</taxon>
        <taxon>Craniata</taxon>
        <taxon>Vertebrata</taxon>
        <taxon>Euteleostomi</taxon>
        <taxon>Amphibia</taxon>
        <taxon>Batrachia</taxon>
        <taxon>Caudata</taxon>
        <taxon>Salamandroidea</taxon>
        <taxon>Salamandridae</taxon>
        <taxon>Pleurodelinae</taxon>
        <taxon>Pleurodeles</taxon>
    </lineage>
</organism>